<dbReference type="WormBase" id="SRAE_2000517000">
    <property type="protein sequence ID" value="SRP11590"/>
    <property type="gene ID" value="WBGene00265426"/>
</dbReference>
<sequence length="311" mass="36077">MLRREARLRREYALRKITEEKQKAIESKRERVRQALQNNTPIPSDLKNEAVDLIKDIEWGDEDNALDDEYRWAGVTDPKVVITTSRDPSSKLKQFAAEMRLMFPNAQRINRGGYDIKTLVQACRVNDVTDIIVLSETRGVPDGLVVSHLPYGPTCFFNICNVVLRHDIPDAIKVSEQYPHLIFNKMNSKIGKRVTSILKHLFPVPKPDSKRIITFSNSDDYISFRHHNYTKENKGQIELTEVGPRFEMKPYSIKLGTLENMVASKTEWVLRPYMRSARHRQILSLNDDEEQELEEAKVAEEKKKEKAEKKL</sequence>
<dbReference type="WBParaSite" id="SRAE_2000517000.1">
    <property type="protein sequence ID" value="SRAE_2000517000.1"/>
    <property type="gene ID" value="WBGene00265426"/>
</dbReference>
<protein>
    <submittedName>
        <fullName evidence="3 5">U3 small nucleolar ribonucleoprotein protein IMP4</fullName>
    </submittedName>
</protein>
<reference evidence="3 4" key="1">
    <citation type="submission" date="2014-09" db="EMBL/GenBank/DDBJ databases">
        <authorList>
            <person name="Martin A.A."/>
        </authorList>
    </citation>
    <scope>NUCLEOTIDE SEQUENCE</scope>
    <source>
        <strain evidence="4">ED321</strain>
        <strain evidence="3">ED321 Heterogonic</strain>
    </source>
</reference>
<dbReference type="CTD" id="36382919"/>
<reference evidence="5" key="2">
    <citation type="submission" date="2020-12" db="UniProtKB">
        <authorList>
            <consortium name="WormBaseParasite"/>
        </authorList>
    </citation>
    <scope>IDENTIFICATION</scope>
</reference>
<dbReference type="PANTHER" id="PTHR22734">
    <property type="entry name" value="U3 SMALL NUCLEOLAR RIBONUCLEOPROTEIN PROTEIN IMP4"/>
    <property type="match status" value="1"/>
</dbReference>
<accession>A0A090LQT6</accession>
<dbReference type="InterPro" id="IPR007109">
    <property type="entry name" value="Brix"/>
</dbReference>
<proteinExistence type="predicted"/>
<dbReference type="PANTHER" id="PTHR22734:SF2">
    <property type="entry name" value="U3 SMALL NUCLEOLAR RIBONUCLEOPROTEIN PROTEIN IMP4"/>
    <property type="match status" value="1"/>
</dbReference>
<evidence type="ECO:0000313" key="6">
    <source>
        <dbReference type="WormBase" id="SRAE_2000517000"/>
    </source>
</evidence>
<evidence type="ECO:0000259" key="2">
    <source>
        <dbReference type="PROSITE" id="PS50833"/>
    </source>
</evidence>
<evidence type="ECO:0000313" key="3">
    <source>
        <dbReference type="EMBL" id="CEF70541.1"/>
    </source>
</evidence>
<dbReference type="GeneID" id="36382919"/>
<evidence type="ECO:0000256" key="1">
    <source>
        <dbReference type="SAM" id="MobiDB-lite"/>
    </source>
</evidence>
<dbReference type="Proteomes" id="UP000035682">
    <property type="component" value="Unplaced"/>
</dbReference>
<dbReference type="GO" id="GO:0030515">
    <property type="term" value="F:snoRNA binding"/>
    <property type="evidence" value="ECO:0007669"/>
    <property type="project" value="TreeGrafter"/>
</dbReference>
<dbReference type="AlphaFoldDB" id="A0A090LQT6"/>
<dbReference type="Gene3D" id="3.40.50.10480">
    <property type="entry name" value="Probable brix-domain ribosomal biogenesis protein"/>
    <property type="match status" value="1"/>
</dbReference>
<keyword evidence="4" id="KW-1185">Reference proteome</keyword>
<dbReference type="RefSeq" id="XP_024509738.1">
    <property type="nucleotide sequence ID" value="XM_024644149.1"/>
</dbReference>
<dbReference type="GO" id="GO:0032040">
    <property type="term" value="C:small-subunit processome"/>
    <property type="evidence" value="ECO:0007669"/>
    <property type="project" value="TreeGrafter"/>
</dbReference>
<dbReference type="Pfam" id="PF04427">
    <property type="entry name" value="Brix"/>
    <property type="match status" value="1"/>
</dbReference>
<dbReference type="PROSITE" id="PS50833">
    <property type="entry name" value="BRIX"/>
    <property type="match status" value="1"/>
</dbReference>
<dbReference type="InterPro" id="IPR044281">
    <property type="entry name" value="IMP4/RPF1"/>
</dbReference>
<feature type="domain" description="Brix" evidence="2">
    <location>
        <begin position="78"/>
        <end position="259"/>
    </location>
</feature>
<dbReference type="GO" id="GO:0042274">
    <property type="term" value="P:ribosomal small subunit biogenesis"/>
    <property type="evidence" value="ECO:0007669"/>
    <property type="project" value="UniProtKB-ARBA"/>
</dbReference>
<feature type="compositionally biased region" description="Basic and acidic residues" evidence="1">
    <location>
        <begin position="294"/>
        <end position="311"/>
    </location>
</feature>
<gene>
    <name evidence="3 5 6" type="ORF">SRAE_2000517000</name>
</gene>
<dbReference type="EMBL" id="LN609529">
    <property type="protein sequence ID" value="CEF70541.1"/>
    <property type="molecule type" value="Genomic_DNA"/>
</dbReference>
<dbReference type="SMART" id="SM00879">
    <property type="entry name" value="Brix"/>
    <property type="match status" value="1"/>
</dbReference>
<dbReference type="eggNOG" id="KOG2781">
    <property type="taxonomic scope" value="Eukaryota"/>
</dbReference>
<feature type="region of interest" description="Disordered" evidence="1">
    <location>
        <begin position="285"/>
        <end position="311"/>
    </location>
</feature>
<dbReference type="SUPFAM" id="SSF52954">
    <property type="entry name" value="Class II aaRS ABD-related"/>
    <property type="match status" value="1"/>
</dbReference>
<dbReference type="GO" id="GO:0005654">
    <property type="term" value="C:nucleoplasm"/>
    <property type="evidence" value="ECO:0007669"/>
    <property type="project" value="UniProtKB-ARBA"/>
</dbReference>
<organism evidence="3">
    <name type="scientific">Strongyloides ratti</name>
    <name type="common">Parasitic roundworm</name>
    <dbReference type="NCBI Taxonomy" id="34506"/>
    <lineage>
        <taxon>Eukaryota</taxon>
        <taxon>Metazoa</taxon>
        <taxon>Ecdysozoa</taxon>
        <taxon>Nematoda</taxon>
        <taxon>Chromadorea</taxon>
        <taxon>Rhabditida</taxon>
        <taxon>Tylenchina</taxon>
        <taxon>Panagrolaimomorpha</taxon>
        <taxon>Strongyloidoidea</taxon>
        <taxon>Strongyloididae</taxon>
        <taxon>Strongyloides</taxon>
    </lineage>
</organism>
<dbReference type="OrthoDB" id="10253204at2759"/>
<dbReference type="FunFam" id="3.40.50.10480:FF:000001">
    <property type="entry name" value="IMP4, U3 small nucleolar ribonucleoprotein"/>
    <property type="match status" value="1"/>
</dbReference>
<dbReference type="GO" id="GO:0034457">
    <property type="term" value="C:Mpp10 complex"/>
    <property type="evidence" value="ECO:0007669"/>
    <property type="project" value="UniProtKB-ARBA"/>
</dbReference>
<evidence type="ECO:0000313" key="5">
    <source>
        <dbReference type="WBParaSite" id="SRAE_2000517000.1"/>
    </source>
</evidence>
<evidence type="ECO:0000313" key="4">
    <source>
        <dbReference type="Proteomes" id="UP000035682"/>
    </source>
</evidence>
<dbReference type="GO" id="GO:0042134">
    <property type="term" value="F:rRNA primary transcript binding"/>
    <property type="evidence" value="ECO:0007669"/>
    <property type="project" value="InterPro"/>
</dbReference>
<dbReference type="GO" id="GO:0006364">
    <property type="term" value="P:rRNA processing"/>
    <property type="evidence" value="ECO:0007669"/>
    <property type="project" value="InterPro"/>
</dbReference>
<dbReference type="OMA" id="IGTMSEQ"/>
<dbReference type="STRING" id="34506.A0A090LQT6"/>
<name>A0A090LQT6_STRRB</name>
<keyword evidence="3" id="KW-0687">Ribonucleoprotein</keyword>